<feature type="region of interest" description="Disordered" evidence="1">
    <location>
        <begin position="21"/>
        <end position="40"/>
    </location>
</feature>
<protein>
    <submittedName>
        <fullName evidence="2">Uncharacterized protein</fullName>
    </submittedName>
</protein>
<gene>
    <name evidence="2" type="ORF">OWR29_34355</name>
</gene>
<sequence length="67" mass="7541">MFDPAAVIQADKAMKRHILSARPDAPVVPDPPPKRPNHAVRRRMVFVLRRLADRLEPRSTNACVSNS</sequence>
<dbReference type="Proteomes" id="UP001151002">
    <property type="component" value="Unassembled WGS sequence"/>
</dbReference>
<dbReference type="EMBL" id="JAPNTZ010000014">
    <property type="protein sequence ID" value="MCY1143106.1"/>
    <property type="molecule type" value="Genomic_DNA"/>
</dbReference>
<name>A0ABT4B9C2_9ACTN</name>
<proteinExistence type="predicted"/>
<dbReference type="RefSeq" id="WP_267567588.1">
    <property type="nucleotide sequence ID" value="NZ_JAPNTZ010000014.1"/>
</dbReference>
<comment type="caution">
    <text evidence="2">The sequence shown here is derived from an EMBL/GenBank/DDBJ whole genome shotgun (WGS) entry which is preliminary data.</text>
</comment>
<keyword evidence="3" id="KW-1185">Reference proteome</keyword>
<organism evidence="2 3">
    <name type="scientific">Paractinoplanes pyxinae</name>
    <dbReference type="NCBI Taxonomy" id="2997416"/>
    <lineage>
        <taxon>Bacteria</taxon>
        <taxon>Bacillati</taxon>
        <taxon>Actinomycetota</taxon>
        <taxon>Actinomycetes</taxon>
        <taxon>Micromonosporales</taxon>
        <taxon>Micromonosporaceae</taxon>
        <taxon>Paractinoplanes</taxon>
    </lineage>
</organism>
<evidence type="ECO:0000313" key="3">
    <source>
        <dbReference type="Proteomes" id="UP001151002"/>
    </source>
</evidence>
<accession>A0ABT4B9C2</accession>
<reference evidence="2" key="1">
    <citation type="submission" date="2022-11" db="EMBL/GenBank/DDBJ databases">
        <authorList>
            <person name="Somphong A."/>
            <person name="Phongsopitanun W."/>
        </authorList>
    </citation>
    <scope>NUCLEOTIDE SEQUENCE</scope>
    <source>
        <strain evidence="2">Pm04-4</strain>
    </source>
</reference>
<evidence type="ECO:0000256" key="1">
    <source>
        <dbReference type="SAM" id="MobiDB-lite"/>
    </source>
</evidence>
<evidence type="ECO:0000313" key="2">
    <source>
        <dbReference type="EMBL" id="MCY1143106.1"/>
    </source>
</evidence>